<dbReference type="Pfam" id="PF00662">
    <property type="entry name" value="Proton_antipo_N"/>
    <property type="match status" value="1"/>
</dbReference>
<dbReference type="PANTHER" id="PTHR42829">
    <property type="entry name" value="NADH-UBIQUINONE OXIDOREDUCTASE CHAIN 5"/>
    <property type="match status" value="1"/>
</dbReference>
<feature type="transmembrane region" description="Helical" evidence="16">
    <location>
        <begin position="216"/>
        <end position="239"/>
    </location>
</feature>
<name>J3RY04_9TELE</name>
<feature type="transmembrane region" description="Helical" evidence="16">
    <location>
        <begin position="412"/>
        <end position="434"/>
    </location>
</feature>
<dbReference type="InterPro" id="IPR018393">
    <property type="entry name" value="NADHpl_OxRdtase_5_subgr"/>
</dbReference>
<dbReference type="InterPro" id="IPR003945">
    <property type="entry name" value="NU5C-like"/>
</dbReference>
<keyword evidence="5" id="KW-0679">Respiratory chain</keyword>
<evidence type="ECO:0000256" key="12">
    <source>
        <dbReference type="ARBA" id="ARBA00023075"/>
    </source>
</evidence>
<dbReference type="GO" id="GO:0003954">
    <property type="term" value="F:NADH dehydrogenase activity"/>
    <property type="evidence" value="ECO:0007669"/>
    <property type="project" value="TreeGrafter"/>
</dbReference>
<evidence type="ECO:0000256" key="11">
    <source>
        <dbReference type="ARBA" id="ARBA00023027"/>
    </source>
</evidence>
<dbReference type="InterPro" id="IPR010934">
    <property type="entry name" value="NADH_DH_su5_C"/>
</dbReference>
<feature type="transmembrane region" description="Helical" evidence="16">
    <location>
        <begin position="145"/>
        <end position="165"/>
    </location>
</feature>
<feature type="domain" description="NADH dehydrogenase subunit 5 C-terminal" evidence="19">
    <location>
        <begin position="428"/>
        <end position="609"/>
    </location>
</feature>
<dbReference type="AlphaFoldDB" id="J3RY04"/>
<evidence type="ECO:0000259" key="18">
    <source>
        <dbReference type="Pfam" id="PF00662"/>
    </source>
</evidence>
<evidence type="ECO:0000256" key="10">
    <source>
        <dbReference type="ARBA" id="ARBA00022989"/>
    </source>
</evidence>
<keyword evidence="13 16" id="KW-0496">Mitochondrion</keyword>
<gene>
    <name evidence="20" type="primary">ND5</name>
</gene>
<dbReference type="Pfam" id="PF00361">
    <property type="entry name" value="Proton_antipo_M"/>
    <property type="match status" value="1"/>
</dbReference>
<sequence>MHPTPLILSSSLMLVIVILIYPLLTSLNPNPQNPKWATSHVKTAVSSAFFVSLLPLMMFLDQGTETIITNWQWMNTMTFDINISFKFDHYSLIFTPIALYVTWSILEFASWYMHTDPYMNRFFKYLLMFLVAMIILVTANNMFQLFIGWEGVGIMSFLLIGWWFGRADANTAALQAVIYNRVGDIGLIMSMAWLAMNLNSWEIQQIFLLSKDFNMTLPLIGLILAATGKSAQFGLHPWLPAAMEGPTPVSALLHSSTMVVAGIFLLIRLHPIMENNQLALTTCLCLGALTTLFTAACALTQNDIKKIVAFSTSSQLGLMMVTIGLNQPQLAFLHICTHAFFKAMLFLCSGSIIHSLNDEQDIRKMGGLQNLLPFTSTCLTVGSLALTGTPFLAGFFSKDAIIEALNTSYLNAWALVLTLIATSFTAVYSFRVVFFVSMGTPRFLPLSPINENNPSVINPIKRLAWGSIIAGLIITSNFLPSKSPVMSMPLALKTAALAVTIIGLLTAMELTALTNKQYKTNPITQTHHFSDMLGYFPPVIHRLLPKLNLTFGQLAATQMVDQTWFEATGPKGASSAQIKMAKTISDTQRGMIKTYLTMFLLTMTLAVLLATL</sequence>
<dbReference type="GO" id="GO:0008137">
    <property type="term" value="F:NADH dehydrogenase (ubiquinone) activity"/>
    <property type="evidence" value="ECO:0007669"/>
    <property type="project" value="UniProtKB-EC"/>
</dbReference>
<evidence type="ECO:0000259" key="19">
    <source>
        <dbReference type="Pfam" id="PF06455"/>
    </source>
</evidence>
<evidence type="ECO:0000256" key="3">
    <source>
        <dbReference type="ARBA" id="ARBA00021096"/>
    </source>
</evidence>
<evidence type="ECO:0000256" key="4">
    <source>
        <dbReference type="ARBA" id="ARBA00022448"/>
    </source>
</evidence>
<keyword evidence="11 16" id="KW-0520">NAD</keyword>
<dbReference type="EMBL" id="JN177167">
    <property type="protein sequence ID" value="AFJ03990.1"/>
    <property type="molecule type" value="Genomic_DNA"/>
</dbReference>
<feature type="domain" description="NADH-Ubiquinone oxidoreductase (complex I) chain 5 N-terminal" evidence="18">
    <location>
        <begin position="73"/>
        <end position="123"/>
    </location>
</feature>
<dbReference type="Pfam" id="PF06455">
    <property type="entry name" value="NADH5_C"/>
    <property type="match status" value="1"/>
</dbReference>
<keyword evidence="6 16" id="KW-0812">Transmembrane</keyword>
<keyword evidence="9" id="KW-0249">Electron transport</keyword>
<evidence type="ECO:0000256" key="6">
    <source>
        <dbReference type="ARBA" id="ARBA00022692"/>
    </source>
</evidence>
<protein>
    <recommendedName>
        <fullName evidence="3 16">NADH-ubiquinone oxidoreductase chain 5</fullName>
        <ecNumber evidence="2 16">7.1.1.2</ecNumber>
    </recommendedName>
</protein>
<feature type="transmembrane region" description="Helical" evidence="16">
    <location>
        <begin position="463"/>
        <end position="479"/>
    </location>
</feature>
<dbReference type="NCBIfam" id="TIGR01974">
    <property type="entry name" value="NDH_I_L"/>
    <property type="match status" value="1"/>
</dbReference>
<evidence type="ECO:0000256" key="1">
    <source>
        <dbReference type="ARBA" id="ARBA00004448"/>
    </source>
</evidence>
<accession>J3RY04</accession>
<keyword evidence="12 16" id="KW-0830">Ubiquinone</keyword>
<keyword evidence="8" id="KW-1278">Translocase</keyword>
<feature type="transmembrane region" description="Helical" evidence="16">
    <location>
        <begin position="371"/>
        <end position="392"/>
    </location>
</feature>
<evidence type="ECO:0000256" key="8">
    <source>
        <dbReference type="ARBA" id="ARBA00022967"/>
    </source>
</evidence>
<feature type="transmembrane region" description="Helical" evidence="16">
    <location>
        <begin position="278"/>
        <end position="300"/>
    </location>
</feature>
<evidence type="ECO:0000313" key="20">
    <source>
        <dbReference type="EMBL" id="AFJ03990.1"/>
    </source>
</evidence>
<feature type="transmembrane region" description="Helical" evidence="16">
    <location>
        <begin position="44"/>
        <end position="60"/>
    </location>
</feature>
<feature type="transmembrane region" description="Helical" evidence="16">
    <location>
        <begin position="331"/>
        <end position="350"/>
    </location>
</feature>
<dbReference type="GO" id="GO:0015990">
    <property type="term" value="P:electron transport coupled proton transport"/>
    <property type="evidence" value="ECO:0007669"/>
    <property type="project" value="TreeGrafter"/>
</dbReference>
<feature type="transmembrane region" description="Helical" evidence="16">
    <location>
        <begin position="491"/>
        <end position="513"/>
    </location>
</feature>
<feature type="transmembrane region" description="Helical" evidence="16">
    <location>
        <begin position="122"/>
        <end position="139"/>
    </location>
</feature>
<feature type="transmembrane region" description="Helical" evidence="16">
    <location>
        <begin position="177"/>
        <end position="196"/>
    </location>
</feature>
<evidence type="ECO:0000259" key="17">
    <source>
        <dbReference type="Pfam" id="PF00361"/>
    </source>
</evidence>
<feature type="transmembrane region" description="Helical" evidence="16">
    <location>
        <begin position="307"/>
        <end position="325"/>
    </location>
</feature>
<proteinExistence type="inferred from homology"/>
<feature type="transmembrane region" description="Helical" evidence="16">
    <location>
        <begin position="251"/>
        <end position="272"/>
    </location>
</feature>
<keyword evidence="4 16" id="KW-0813">Transport</keyword>
<reference evidence="20" key="1">
    <citation type="submission" date="2011-06" db="EMBL/GenBank/DDBJ databases">
        <authorList>
            <person name="Liu S."/>
            <person name="Zhang J."/>
            <person name="Yu D."/>
            <person name="Tang Q."/>
            <person name="Mayden R.L."/>
            <person name="Deng X."/>
            <person name="Liu H."/>
        </authorList>
    </citation>
    <scope>NUCLEOTIDE SEQUENCE</scope>
</reference>
<reference evidence="20" key="2">
    <citation type="journal article" date="2012" name="Gene">
        <title>Phylogenetic relationships of the Cobitoidea (Teleostei: Cypriniformes) inferred from mitochondrial and nuclear genes with analyses of gene evolution.</title>
        <authorList>
            <person name="Liu S.Q."/>
            <person name="Mayden R.L."/>
            <person name="Zhang J.B."/>
            <person name="Yu D."/>
            <person name="Tang Q.Y."/>
            <person name="Deng X."/>
            <person name="Liu H.Z."/>
        </authorList>
    </citation>
    <scope>NUCLEOTIDE SEQUENCE</scope>
</reference>
<comment type="catalytic activity">
    <reaction evidence="15 16">
        <text>a ubiquinone + NADH + 5 H(+)(in) = a ubiquinol + NAD(+) + 4 H(+)(out)</text>
        <dbReference type="Rhea" id="RHEA:29091"/>
        <dbReference type="Rhea" id="RHEA-COMP:9565"/>
        <dbReference type="Rhea" id="RHEA-COMP:9566"/>
        <dbReference type="ChEBI" id="CHEBI:15378"/>
        <dbReference type="ChEBI" id="CHEBI:16389"/>
        <dbReference type="ChEBI" id="CHEBI:17976"/>
        <dbReference type="ChEBI" id="CHEBI:57540"/>
        <dbReference type="ChEBI" id="CHEBI:57945"/>
        <dbReference type="EC" id="7.1.1.2"/>
    </reaction>
</comment>
<geneLocation type="mitochondrion" evidence="20"/>
<dbReference type="InterPro" id="IPR001516">
    <property type="entry name" value="Proton_antipo_N"/>
</dbReference>
<evidence type="ECO:0000256" key="7">
    <source>
        <dbReference type="ARBA" id="ARBA00022792"/>
    </source>
</evidence>
<evidence type="ECO:0000256" key="13">
    <source>
        <dbReference type="ARBA" id="ARBA00023128"/>
    </source>
</evidence>
<organism evidence="20">
    <name type="scientific">Pseudogastromyzon cheni</name>
    <dbReference type="NCBI Taxonomy" id="425489"/>
    <lineage>
        <taxon>Eukaryota</taxon>
        <taxon>Metazoa</taxon>
        <taxon>Chordata</taxon>
        <taxon>Craniata</taxon>
        <taxon>Vertebrata</taxon>
        <taxon>Euteleostomi</taxon>
        <taxon>Actinopterygii</taxon>
        <taxon>Neopterygii</taxon>
        <taxon>Teleostei</taxon>
        <taxon>Ostariophysi</taxon>
        <taxon>Cypriniformes</taxon>
        <taxon>Gastromyzontidae</taxon>
        <taxon>Pseudogastromyzon</taxon>
    </lineage>
</organism>
<feature type="domain" description="NADH:quinone oxidoreductase/Mrp antiporter transmembrane" evidence="17">
    <location>
        <begin position="139"/>
        <end position="424"/>
    </location>
</feature>
<keyword evidence="14 16" id="KW-0472">Membrane</keyword>
<evidence type="ECO:0000256" key="14">
    <source>
        <dbReference type="ARBA" id="ARBA00023136"/>
    </source>
</evidence>
<comment type="similarity">
    <text evidence="16">Belongs to the complex I subunit 5 family.</text>
</comment>
<comment type="function">
    <text evidence="16">Core subunit of the mitochondrial membrane respiratory chain NADH dehydrogenase (Complex I) which catalyzes electron transfer from NADH through the respiratory chain, using ubiquinone as an electron acceptor. Essential for the catalytic activity and assembly of complex I.</text>
</comment>
<dbReference type="InterPro" id="IPR001750">
    <property type="entry name" value="ND/Mrp_TM"/>
</dbReference>
<dbReference type="PANTHER" id="PTHR42829:SF2">
    <property type="entry name" value="NADH-UBIQUINONE OXIDOREDUCTASE CHAIN 5"/>
    <property type="match status" value="1"/>
</dbReference>
<dbReference type="GO" id="GO:0042773">
    <property type="term" value="P:ATP synthesis coupled electron transport"/>
    <property type="evidence" value="ECO:0007669"/>
    <property type="project" value="InterPro"/>
</dbReference>
<feature type="transmembrane region" description="Helical" evidence="16">
    <location>
        <begin position="90"/>
        <end position="110"/>
    </location>
</feature>
<dbReference type="GO" id="GO:0005743">
    <property type="term" value="C:mitochondrial inner membrane"/>
    <property type="evidence" value="ECO:0007669"/>
    <property type="project" value="UniProtKB-SubCell"/>
</dbReference>
<evidence type="ECO:0000256" key="2">
    <source>
        <dbReference type="ARBA" id="ARBA00012944"/>
    </source>
</evidence>
<comment type="subcellular location">
    <subcellularLocation>
        <location evidence="1">Mitochondrion inner membrane</location>
        <topology evidence="1">Multi-pass membrane protein</topology>
    </subcellularLocation>
</comment>
<evidence type="ECO:0000256" key="16">
    <source>
        <dbReference type="RuleBase" id="RU003404"/>
    </source>
</evidence>
<feature type="transmembrane region" description="Helical" evidence="16">
    <location>
        <begin position="592"/>
        <end position="611"/>
    </location>
</feature>
<feature type="transmembrane region" description="Helical" evidence="16">
    <location>
        <begin position="6"/>
        <end position="24"/>
    </location>
</feature>
<evidence type="ECO:0000256" key="15">
    <source>
        <dbReference type="ARBA" id="ARBA00049551"/>
    </source>
</evidence>
<dbReference type="PRINTS" id="PR01434">
    <property type="entry name" value="NADHDHGNASE5"/>
</dbReference>
<keyword evidence="10 16" id="KW-1133">Transmembrane helix</keyword>
<dbReference type="EC" id="7.1.1.2" evidence="2 16"/>
<evidence type="ECO:0000256" key="9">
    <source>
        <dbReference type="ARBA" id="ARBA00022982"/>
    </source>
</evidence>
<evidence type="ECO:0000256" key="5">
    <source>
        <dbReference type="ARBA" id="ARBA00022660"/>
    </source>
</evidence>
<keyword evidence="7" id="KW-0999">Mitochondrion inner membrane</keyword>